<evidence type="ECO:0000256" key="9">
    <source>
        <dbReference type="ARBA" id="ARBA00023180"/>
    </source>
</evidence>
<evidence type="ECO:0000256" key="7">
    <source>
        <dbReference type="ARBA" id="ARBA00022989"/>
    </source>
</evidence>
<comment type="subcellular location">
    <subcellularLocation>
        <location evidence="1">Endoplasmic reticulum membrane</location>
        <topology evidence="1">Multi-pass membrane protein</topology>
    </subcellularLocation>
</comment>
<keyword evidence="7 10" id="KW-1133">Transmembrane helix</keyword>
<sequence length="425" mass="49214">MIIRRITEFNHQFQFYLANNVEFTEKEKEELFFRRISYLAFLFFIIVIGVPVWWVTTTPYRATLPSLETDYIVDLEKRLLQFSQNKNETNEDNNVWNNLQLNSLYNVHLVFIHPLTKTTETFINLSKIVKNKIASFNNKILTKNAGVEINLSSENLWDFSLKQLLKLNKNNNNQLIINLSTPNGQQLSSSLATALDRFILQPLGTEPLLKIAIFFEGEGNNKEPIIKIVDENEKYSTSIAIASWGGICVHNFEANESILLNSIMGILFKQLSIPLTTNENLINSMEKHRKRLTLYNLLQTLNSLNALHELASKIEDLVISDEVANYAFNAKFYFLKSYRLLIENNQIDVNSASKARHFAELANTHHSLLELLNFPSDQKYGIYVPLFLPLLVPLIQPLFLFVTFTLTKLKDYLKSRRMEKNKKLE</sequence>
<keyword evidence="8 10" id="KW-0472">Membrane</keyword>
<evidence type="ECO:0000256" key="1">
    <source>
        <dbReference type="ARBA" id="ARBA00004477"/>
    </source>
</evidence>
<dbReference type="PANTHER" id="PTHR21072:SF13">
    <property type="entry name" value="GPI TRANSAMIDASE COMPONENT PIG-S"/>
    <property type="match status" value="1"/>
</dbReference>
<dbReference type="GO" id="GO:0006506">
    <property type="term" value="P:GPI anchor biosynthetic process"/>
    <property type="evidence" value="ECO:0007669"/>
    <property type="project" value="UniProtKB-KW"/>
</dbReference>
<proteinExistence type="inferred from homology"/>
<comment type="pathway">
    <text evidence="2">Glycolipid biosynthesis; glycosylphosphatidylinositol-anchor biosynthesis.</text>
</comment>
<keyword evidence="12" id="KW-1185">Reference proteome</keyword>
<feature type="transmembrane region" description="Helical" evidence="10">
    <location>
        <begin position="36"/>
        <end position="56"/>
    </location>
</feature>
<evidence type="ECO:0000256" key="4">
    <source>
        <dbReference type="ARBA" id="ARBA00022502"/>
    </source>
</evidence>
<comment type="similarity">
    <text evidence="3">Belongs to the PIGS family.</text>
</comment>
<keyword evidence="6" id="KW-0256">Endoplasmic reticulum</keyword>
<keyword evidence="5 10" id="KW-0812">Transmembrane</keyword>
<accession>A0A8S9ZTQ6</accession>
<evidence type="ECO:0000256" key="8">
    <source>
        <dbReference type="ARBA" id="ARBA00023136"/>
    </source>
</evidence>
<keyword evidence="4" id="KW-0337">GPI-anchor biosynthesis</keyword>
<dbReference type="AlphaFoldDB" id="A0A8S9ZTQ6"/>
<dbReference type="GO" id="GO:0042765">
    <property type="term" value="C:GPI-anchor transamidase complex"/>
    <property type="evidence" value="ECO:0007669"/>
    <property type="project" value="InterPro"/>
</dbReference>
<dbReference type="EMBL" id="JABEBT010000028">
    <property type="protein sequence ID" value="KAF7636577.1"/>
    <property type="molecule type" value="Genomic_DNA"/>
</dbReference>
<dbReference type="PANTHER" id="PTHR21072">
    <property type="entry name" value="GPI TRANSAMIDASE COMPONENT PIG-S"/>
    <property type="match status" value="1"/>
</dbReference>
<comment type="caution">
    <text evidence="11">The sequence shown here is derived from an EMBL/GenBank/DDBJ whole genome shotgun (WGS) entry which is preliminary data.</text>
</comment>
<evidence type="ECO:0000313" key="11">
    <source>
        <dbReference type="EMBL" id="KAF7636577.1"/>
    </source>
</evidence>
<dbReference type="GO" id="GO:0016255">
    <property type="term" value="P:attachment of GPI anchor to protein"/>
    <property type="evidence" value="ECO:0007669"/>
    <property type="project" value="InterPro"/>
</dbReference>
<feature type="transmembrane region" description="Helical" evidence="10">
    <location>
        <begin position="382"/>
        <end position="407"/>
    </location>
</feature>
<dbReference type="InterPro" id="IPR019540">
    <property type="entry name" value="PtdIno-glycan_biosynth_class_S"/>
</dbReference>
<evidence type="ECO:0008006" key="13">
    <source>
        <dbReference type="Google" id="ProtNLM"/>
    </source>
</evidence>
<evidence type="ECO:0000256" key="2">
    <source>
        <dbReference type="ARBA" id="ARBA00004687"/>
    </source>
</evidence>
<reference evidence="11" key="1">
    <citation type="journal article" date="2020" name="Ecol. Evol.">
        <title>Genome structure and content of the rice root-knot nematode (Meloidogyne graminicola).</title>
        <authorList>
            <person name="Phan N.T."/>
            <person name="Danchin E.G.J."/>
            <person name="Klopp C."/>
            <person name="Perfus-Barbeoch L."/>
            <person name="Kozlowski D.K."/>
            <person name="Koutsovoulos G.D."/>
            <person name="Lopez-Roques C."/>
            <person name="Bouchez O."/>
            <person name="Zahm M."/>
            <person name="Besnard G."/>
            <person name="Bellafiore S."/>
        </authorList>
    </citation>
    <scope>NUCLEOTIDE SEQUENCE</scope>
    <source>
        <strain evidence="11">VN-18</strain>
    </source>
</reference>
<evidence type="ECO:0000256" key="10">
    <source>
        <dbReference type="SAM" id="Phobius"/>
    </source>
</evidence>
<name>A0A8S9ZTQ6_9BILA</name>
<dbReference type="Proteomes" id="UP000605970">
    <property type="component" value="Unassembled WGS sequence"/>
</dbReference>
<organism evidence="11 12">
    <name type="scientific">Meloidogyne graminicola</name>
    <dbReference type="NCBI Taxonomy" id="189291"/>
    <lineage>
        <taxon>Eukaryota</taxon>
        <taxon>Metazoa</taxon>
        <taxon>Ecdysozoa</taxon>
        <taxon>Nematoda</taxon>
        <taxon>Chromadorea</taxon>
        <taxon>Rhabditida</taxon>
        <taxon>Tylenchina</taxon>
        <taxon>Tylenchomorpha</taxon>
        <taxon>Tylenchoidea</taxon>
        <taxon>Meloidogynidae</taxon>
        <taxon>Meloidogyninae</taxon>
        <taxon>Meloidogyne</taxon>
    </lineage>
</organism>
<evidence type="ECO:0000256" key="6">
    <source>
        <dbReference type="ARBA" id="ARBA00022824"/>
    </source>
</evidence>
<gene>
    <name evidence="11" type="ORF">Mgra_00003971</name>
</gene>
<dbReference type="OrthoDB" id="28748at2759"/>
<dbReference type="Pfam" id="PF10510">
    <property type="entry name" value="PIG-S"/>
    <property type="match status" value="2"/>
</dbReference>
<evidence type="ECO:0000256" key="5">
    <source>
        <dbReference type="ARBA" id="ARBA00022692"/>
    </source>
</evidence>
<keyword evidence="9" id="KW-0325">Glycoprotein</keyword>
<evidence type="ECO:0000256" key="3">
    <source>
        <dbReference type="ARBA" id="ARBA00005316"/>
    </source>
</evidence>
<protein>
    <recommendedName>
        <fullName evidence="13">GPI transamidase component PIG-S</fullName>
    </recommendedName>
</protein>
<evidence type="ECO:0000313" key="12">
    <source>
        <dbReference type="Proteomes" id="UP000605970"/>
    </source>
</evidence>